<keyword evidence="2" id="KW-0472">Membrane</keyword>
<keyword evidence="1" id="KW-0677">Repeat</keyword>
<protein>
    <recommendedName>
        <fullName evidence="6">Pentatricopeptide repeat-containing protein, chloroplastic</fullName>
    </recommendedName>
</protein>
<dbReference type="Pfam" id="PF01535">
    <property type="entry name" value="PPR"/>
    <property type="match status" value="2"/>
</dbReference>
<keyword evidence="2" id="KW-0812">Transmembrane</keyword>
<dbReference type="InterPro" id="IPR002885">
    <property type="entry name" value="PPR_rpt"/>
</dbReference>
<dbReference type="InterPro" id="IPR011990">
    <property type="entry name" value="TPR-like_helical_dom_sf"/>
</dbReference>
<keyword evidence="2" id="KW-1133">Transmembrane helix</keyword>
<dbReference type="Pfam" id="PF14108">
    <property type="entry name" value="ABA4-like"/>
    <property type="match status" value="1"/>
</dbReference>
<gene>
    <name evidence="3" type="ORF">C1SCF055_LOCUS19349</name>
</gene>
<dbReference type="InterPro" id="IPR025461">
    <property type="entry name" value="ABA4-like"/>
</dbReference>
<dbReference type="EMBL" id="CAMXCT010001724">
    <property type="protein sequence ID" value="CAI3992524.1"/>
    <property type="molecule type" value="Genomic_DNA"/>
</dbReference>
<sequence>MDAQALLSEEIPRSSLLPLLPRWQSQPSSLTEVLQVLVKGRAFSEAQRLLRFLRHEELEINIIHYNCAICAAERASSWRCAASSLAEMQHLGVPPDVISFNTVLSSMAHWRRASQIFQALQHQSLQSEATSVNSLLSSCEKSSAWATALLLFQKALSAPDLFAHSAVIGACCKVKYWEEALRCQPQSEVNVVTCSASIKACEEACRWTQALMNVEELSLCRCQGTVVSYSGAMAACERSSRWPSALRLFEEMALLRVAANVVTFGAAISAISAAKDWRMSMSLMAQVLEESIEINTVVLGAVVACCAQASKQDLVIDLSRQMIAARVQLDAETCSAVIAAQLQPSHFCLELFQGTSEDLVTQMRLARLAENEENGRSDPIGFSEGKLPPQATSSQLAQEHRMERKKPLAIFLLAALIALGPLGIGFGSKQAAPVDSSSSKDHDVRLLGLRSSQLFPVTNLSLVSWFFLIFFPRWRKLQQVVLIGPMVNAVVYAAVAFLAARNPHAPAVDFSSLEGIRTMFADADACFAGWLHYCVFDPLIGFGEVLDSRQLKVPHLLVVPCLLMTMLAGPVGFLMYMSLRSIVLWTKDDFHFNVQ</sequence>
<dbReference type="EMBL" id="CAMXCT020001724">
    <property type="protein sequence ID" value="CAL1145899.1"/>
    <property type="molecule type" value="Genomic_DNA"/>
</dbReference>
<dbReference type="PANTHER" id="PTHR47447">
    <property type="entry name" value="OS03G0856100 PROTEIN"/>
    <property type="match status" value="1"/>
</dbReference>
<feature type="transmembrane region" description="Helical" evidence="2">
    <location>
        <begin position="556"/>
        <end position="577"/>
    </location>
</feature>
<dbReference type="PANTHER" id="PTHR47447:SF17">
    <property type="entry name" value="OS12G0638900 PROTEIN"/>
    <property type="match status" value="1"/>
</dbReference>
<dbReference type="OrthoDB" id="5523505at2759"/>
<dbReference type="Pfam" id="PF13812">
    <property type="entry name" value="PPR_3"/>
    <property type="match status" value="1"/>
</dbReference>
<dbReference type="AlphaFoldDB" id="A0A9P1FWT3"/>
<feature type="transmembrane region" description="Helical" evidence="2">
    <location>
        <begin position="447"/>
        <end position="468"/>
    </location>
</feature>
<name>A0A9P1FWT3_9DINO</name>
<evidence type="ECO:0000313" key="4">
    <source>
        <dbReference type="EMBL" id="CAL4779836.1"/>
    </source>
</evidence>
<feature type="transmembrane region" description="Helical" evidence="2">
    <location>
        <begin position="480"/>
        <end position="500"/>
    </location>
</feature>
<reference evidence="4 5" key="2">
    <citation type="submission" date="2024-05" db="EMBL/GenBank/DDBJ databases">
        <authorList>
            <person name="Chen Y."/>
            <person name="Shah S."/>
            <person name="Dougan E. K."/>
            <person name="Thang M."/>
            <person name="Chan C."/>
        </authorList>
    </citation>
    <scope>NUCLEOTIDE SEQUENCE [LARGE SCALE GENOMIC DNA]</scope>
</reference>
<dbReference type="EMBL" id="CAMXCT030001724">
    <property type="protein sequence ID" value="CAL4779836.1"/>
    <property type="molecule type" value="Genomic_DNA"/>
</dbReference>
<evidence type="ECO:0000256" key="2">
    <source>
        <dbReference type="SAM" id="Phobius"/>
    </source>
</evidence>
<evidence type="ECO:0000256" key="1">
    <source>
        <dbReference type="ARBA" id="ARBA00022737"/>
    </source>
</evidence>
<accession>A0A9P1FWT3</accession>
<evidence type="ECO:0008006" key="6">
    <source>
        <dbReference type="Google" id="ProtNLM"/>
    </source>
</evidence>
<evidence type="ECO:0000313" key="5">
    <source>
        <dbReference type="Proteomes" id="UP001152797"/>
    </source>
</evidence>
<comment type="caution">
    <text evidence="3">The sequence shown here is derived from an EMBL/GenBank/DDBJ whole genome shotgun (WGS) entry which is preliminary data.</text>
</comment>
<dbReference type="Gene3D" id="1.25.40.10">
    <property type="entry name" value="Tetratricopeptide repeat domain"/>
    <property type="match status" value="2"/>
</dbReference>
<reference evidence="3" key="1">
    <citation type="submission" date="2022-10" db="EMBL/GenBank/DDBJ databases">
        <authorList>
            <person name="Chen Y."/>
            <person name="Dougan E. K."/>
            <person name="Chan C."/>
            <person name="Rhodes N."/>
            <person name="Thang M."/>
        </authorList>
    </citation>
    <scope>NUCLEOTIDE SEQUENCE</scope>
</reference>
<feature type="transmembrane region" description="Helical" evidence="2">
    <location>
        <begin position="408"/>
        <end position="427"/>
    </location>
</feature>
<evidence type="ECO:0000313" key="3">
    <source>
        <dbReference type="EMBL" id="CAI3992524.1"/>
    </source>
</evidence>
<keyword evidence="5" id="KW-1185">Reference proteome</keyword>
<dbReference type="Proteomes" id="UP001152797">
    <property type="component" value="Unassembled WGS sequence"/>
</dbReference>
<feature type="transmembrane region" description="Helical" evidence="2">
    <location>
        <begin position="253"/>
        <end position="274"/>
    </location>
</feature>
<organism evidence="3">
    <name type="scientific">Cladocopium goreaui</name>
    <dbReference type="NCBI Taxonomy" id="2562237"/>
    <lineage>
        <taxon>Eukaryota</taxon>
        <taxon>Sar</taxon>
        <taxon>Alveolata</taxon>
        <taxon>Dinophyceae</taxon>
        <taxon>Suessiales</taxon>
        <taxon>Symbiodiniaceae</taxon>
        <taxon>Cladocopium</taxon>
    </lineage>
</organism>
<proteinExistence type="predicted"/>